<dbReference type="Gene3D" id="2.115.10.20">
    <property type="entry name" value="Glycosyl hydrolase domain, family 43"/>
    <property type="match status" value="1"/>
</dbReference>
<gene>
    <name evidence="1" type="ORF">EJC50_12130</name>
</gene>
<dbReference type="EMBL" id="CP034437">
    <property type="protein sequence ID" value="AZN40309.1"/>
    <property type="molecule type" value="Genomic_DNA"/>
</dbReference>
<keyword evidence="2" id="KW-1185">Reference proteome</keyword>
<protein>
    <submittedName>
        <fullName evidence="1">Uncharacterized protein</fullName>
    </submittedName>
</protein>
<dbReference type="RefSeq" id="WP_126015540.1">
    <property type="nucleotide sequence ID" value="NZ_CP034437.1"/>
</dbReference>
<dbReference type="Proteomes" id="UP000272528">
    <property type="component" value="Chromosome"/>
</dbReference>
<dbReference type="KEGG" id="palb:EJC50_12130"/>
<dbReference type="InterPro" id="IPR023296">
    <property type="entry name" value="Glyco_hydro_beta-prop_sf"/>
</dbReference>
<accession>A0A3S9A3K4</accession>
<evidence type="ECO:0000313" key="1">
    <source>
        <dbReference type="EMBL" id="AZN40309.1"/>
    </source>
</evidence>
<name>A0A3S9A3K4_9BACL</name>
<dbReference type="OrthoDB" id="9794572at2"/>
<proteinExistence type="predicted"/>
<reference evidence="2" key="1">
    <citation type="submission" date="2018-12" db="EMBL/GenBank/DDBJ databases">
        <title>Genome sequence of Peanibacillus sp.</title>
        <authorList>
            <person name="Subramani G."/>
            <person name="Srinivasan S."/>
            <person name="Kim M.K."/>
        </authorList>
    </citation>
    <scope>NUCLEOTIDE SEQUENCE [LARGE SCALE GENOMIC DNA]</scope>
    <source>
        <strain evidence="2">18JY67-1</strain>
    </source>
</reference>
<sequence length="323" mass="36203">MELEWTKARTECFAPTKSEIYNYAPCIVQTDDGTRYAFYCTNQESGIIVDYIGWRKGVKQADGEWRWSEERIALSPGETGWDCIHVCDPDLLQGEFRNGGHTYTWALFYLGCDRLDCNHNQIGVAFADSIEGPWIKFEGNPVVPGALENWGTGQCTQVTIDGKGKFDLIYRDADETGDNYKLASCDFSDMDAYVVGAPVLIPRNGLPDVPLSMSHVAYDPVGDRMMLVAEKDWDGVVRCCQEIVVAAISGTSLREEEGTWETLAIINETLTGCYGNHNAALCRDPYGRLPEPDELGIFISSATQTFIWSFRICEMRARLKPHE</sequence>
<dbReference type="SUPFAM" id="SSF75005">
    <property type="entry name" value="Arabinanase/levansucrase/invertase"/>
    <property type="match status" value="1"/>
</dbReference>
<evidence type="ECO:0000313" key="2">
    <source>
        <dbReference type="Proteomes" id="UP000272528"/>
    </source>
</evidence>
<dbReference type="AlphaFoldDB" id="A0A3S9A3K4"/>
<organism evidence="1 2">
    <name type="scientific">Paenibacillus albus</name>
    <dbReference type="NCBI Taxonomy" id="2495582"/>
    <lineage>
        <taxon>Bacteria</taxon>
        <taxon>Bacillati</taxon>
        <taxon>Bacillota</taxon>
        <taxon>Bacilli</taxon>
        <taxon>Bacillales</taxon>
        <taxon>Paenibacillaceae</taxon>
        <taxon>Paenibacillus</taxon>
    </lineage>
</organism>